<feature type="compositionally biased region" description="Polar residues" evidence="1">
    <location>
        <begin position="99"/>
        <end position="114"/>
    </location>
</feature>
<dbReference type="STRING" id="1802200.A2812_01990"/>
<dbReference type="AlphaFoldDB" id="A0A1G2HTE4"/>
<feature type="region of interest" description="Disordered" evidence="1">
    <location>
        <begin position="96"/>
        <end position="134"/>
    </location>
</feature>
<protein>
    <submittedName>
        <fullName evidence="2">Uncharacterized protein</fullName>
    </submittedName>
</protein>
<evidence type="ECO:0000313" key="2">
    <source>
        <dbReference type="EMBL" id="OGZ65148.1"/>
    </source>
</evidence>
<reference evidence="2 3" key="1">
    <citation type="journal article" date="2016" name="Nat. Commun.">
        <title>Thousands of microbial genomes shed light on interconnected biogeochemical processes in an aquifer system.</title>
        <authorList>
            <person name="Anantharaman K."/>
            <person name="Brown C.T."/>
            <person name="Hug L.A."/>
            <person name="Sharon I."/>
            <person name="Castelle C.J."/>
            <person name="Probst A.J."/>
            <person name="Thomas B.C."/>
            <person name="Singh A."/>
            <person name="Wilkins M.J."/>
            <person name="Karaoz U."/>
            <person name="Brodie E.L."/>
            <person name="Williams K.H."/>
            <person name="Hubbard S.S."/>
            <person name="Banfield J.F."/>
        </authorList>
    </citation>
    <scope>NUCLEOTIDE SEQUENCE [LARGE SCALE GENOMIC DNA]</scope>
</reference>
<gene>
    <name evidence="2" type="ORF">A2812_01990</name>
</gene>
<organism evidence="2 3">
    <name type="scientific">Candidatus Staskawiczbacteria bacterium RIFCSPHIGHO2_01_FULL_36_16</name>
    <dbReference type="NCBI Taxonomy" id="1802200"/>
    <lineage>
        <taxon>Bacteria</taxon>
        <taxon>Candidatus Staskawicziibacteriota</taxon>
    </lineage>
</organism>
<name>A0A1G2HTE4_9BACT</name>
<sequence>MANKVFFEEDTFPIISQILEANSIKESREDVIKKISNDKPLMGEIIIDVTEKIVLENIQEKDACLFLKEQLNVTEQIAKQVYADIQKKLLPLAKKNDVETQTQEQKSITAQPTRLINENKNIDNNKKPVKIRKERPKIIDPMIEEPKEIVPKVIQKRGPDSYREPIE</sequence>
<evidence type="ECO:0000313" key="3">
    <source>
        <dbReference type="Proteomes" id="UP000177190"/>
    </source>
</evidence>
<comment type="caution">
    <text evidence="2">The sequence shown here is derived from an EMBL/GenBank/DDBJ whole genome shotgun (WGS) entry which is preliminary data.</text>
</comment>
<accession>A0A1G2HTE4</accession>
<evidence type="ECO:0000256" key="1">
    <source>
        <dbReference type="SAM" id="MobiDB-lite"/>
    </source>
</evidence>
<dbReference type="EMBL" id="MHOM01000012">
    <property type="protein sequence ID" value="OGZ65148.1"/>
    <property type="molecule type" value="Genomic_DNA"/>
</dbReference>
<proteinExistence type="predicted"/>
<dbReference type="Proteomes" id="UP000177190">
    <property type="component" value="Unassembled WGS sequence"/>
</dbReference>